<dbReference type="AlphaFoldDB" id="A0A0R3ST39"/>
<keyword evidence="2" id="KW-0645">Protease</keyword>
<dbReference type="Gene3D" id="3.10.20.370">
    <property type="match status" value="1"/>
</dbReference>
<evidence type="ECO:0000259" key="10">
    <source>
        <dbReference type="PROSITE" id="PS50878"/>
    </source>
</evidence>
<evidence type="ECO:0000256" key="1">
    <source>
        <dbReference type="ARBA" id="ARBA00012493"/>
    </source>
</evidence>
<dbReference type="FunFam" id="3.10.20.370:FF:000001">
    <property type="entry name" value="Retrovirus-related Pol polyprotein from transposon 17.6-like protein"/>
    <property type="match status" value="1"/>
</dbReference>
<keyword evidence="4" id="KW-0548">Nucleotidyltransferase</keyword>
<dbReference type="InterPro" id="IPR021109">
    <property type="entry name" value="Peptidase_aspartic_dom_sf"/>
</dbReference>
<feature type="compositionally biased region" description="Basic residues" evidence="9">
    <location>
        <begin position="104"/>
        <end position="119"/>
    </location>
</feature>
<dbReference type="GO" id="GO:0008233">
    <property type="term" value="F:peptidase activity"/>
    <property type="evidence" value="ECO:0007669"/>
    <property type="project" value="UniProtKB-KW"/>
</dbReference>
<gene>
    <name evidence="11" type="ORF">HDID_LOCUS8523</name>
</gene>
<evidence type="ECO:0000256" key="8">
    <source>
        <dbReference type="ARBA" id="ARBA00022918"/>
    </source>
</evidence>
<dbReference type="PROSITE" id="PS50878">
    <property type="entry name" value="RT_POL"/>
    <property type="match status" value="1"/>
</dbReference>
<dbReference type="GO" id="GO:0006508">
    <property type="term" value="P:proteolysis"/>
    <property type="evidence" value="ECO:0007669"/>
    <property type="project" value="UniProtKB-KW"/>
</dbReference>
<feature type="region of interest" description="Disordered" evidence="9">
    <location>
        <begin position="101"/>
        <end position="122"/>
    </location>
</feature>
<evidence type="ECO:0000256" key="7">
    <source>
        <dbReference type="ARBA" id="ARBA00022801"/>
    </source>
</evidence>
<dbReference type="InterPro" id="IPR041373">
    <property type="entry name" value="RT_RNaseH"/>
</dbReference>
<dbReference type="PANTHER" id="PTHR37984:SF5">
    <property type="entry name" value="PROTEIN NYNRIN-LIKE"/>
    <property type="match status" value="1"/>
</dbReference>
<dbReference type="EC" id="2.7.7.49" evidence="1"/>
<evidence type="ECO:0000256" key="4">
    <source>
        <dbReference type="ARBA" id="ARBA00022695"/>
    </source>
</evidence>
<dbReference type="CDD" id="cd09274">
    <property type="entry name" value="RNase_HI_RT_Ty3"/>
    <property type="match status" value="1"/>
</dbReference>
<dbReference type="GO" id="GO:0003964">
    <property type="term" value="F:RNA-directed DNA polymerase activity"/>
    <property type="evidence" value="ECO:0007669"/>
    <property type="project" value="UniProtKB-KW"/>
</dbReference>
<keyword evidence="5" id="KW-0540">Nuclease</keyword>
<protein>
    <recommendedName>
        <fullName evidence="1">RNA-directed DNA polymerase</fullName>
        <ecNumber evidence="1">2.7.7.49</ecNumber>
    </recommendedName>
</protein>
<dbReference type="WBParaSite" id="HDID_0000852501-mRNA-1">
    <property type="protein sequence ID" value="HDID_0000852501-mRNA-1"/>
    <property type="gene ID" value="HDID_0000852501"/>
</dbReference>
<evidence type="ECO:0000256" key="2">
    <source>
        <dbReference type="ARBA" id="ARBA00022670"/>
    </source>
</evidence>
<keyword evidence="8" id="KW-0695">RNA-directed DNA polymerase</keyword>
<dbReference type="Pfam" id="PF00078">
    <property type="entry name" value="RVT_1"/>
    <property type="match status" value="1"/>
</dbReference>
<dbReference type="Pfam" id="PF17917">
    <property type="entry name" value="RT_RNaseH"/>
    <property type="match status" value="1"/>
</dbReference>
<dbReference type="InterPro" id="IPR041588">
    <property type="entry name" value="Integrase_H2C2"/>
</dbReference>
<evidence type="ECO:0000256" key="5">
    <source>
        <dbReference type="ARBA" id="ARBA00022722"/>
    </source>
</evidence>
<dbReference type="PANTHER" id="PTHR37984">
    <property type="entry name" value="PROTEIN CBG26694"/>
    <property type="match status" value="1"/>
</dbReference>
<evidence type="ECO:0000256" key="6">
    <source>
        <dbReference type="ARBA" id="ARBA00022759"/>
    </source>
</evidence>
<dbReference type="Pfam" id="PF17921">
    <property type="entry name" value="Integrase_H2C2"/>
    <property type="match status" value="1"/>
</dbReference>
<dbReference type="FunFam" id="2.40.70.10:FF:000130">
    <property type="entry name" value="Retrovirus-related Pol polyprotein from transposon opus-like Protein"/>
    <property type="match status" value="1"/>
</dbReference>
<dbReference type="Gene3D" id="2.40.70.10">
    <property type="entry name" value="Acid Proteases"/>
    <property type="match status" value="1"/>
</dbReference>
<proteinExistence type="predicted"/>
<organism evidence="13">
    <name type="scientific">Hymenolepis diminuta</name>
    <name type="common">Rat tapeworm</name>
    <dbReference type="NCBI Taxonomy" id="6216"/>
    <lineage>
        <taxon>Eukaryota</taxon>
        <taxon>Metazoa</taxon>
        <taxon>Spiralia</taxon>
        <taxon>Lophotrochozoa</taxon>
        <taxon>Platyhelminthes</taxon>
        <taxon>Cestoda</taxon>
        <taxon>Eucestoda</taxon>
        <taxon>Cyclophyllidea</taxon>
        <taxon>Hymenolepididae</taxon>
        <taxon>Hymenolepis</taxon>
    </lineage>
</organism>
<evidence type="ECO:0000313" key="13">
    <source>
        <dbReference type="WBParaSite" id="HDID_0000852501-mRNA-1"/>
    </source>
</evidence>
<dbReference type="InterPro" id="IPR034132">
    <property type="entry name" value="RP_Saci-like"/>
</dbReference>
<dbReference type="CDD" id="cd06094">
    <property type="entry name" value="RP_Saci_like"/>
    <property type="match status" value="1"/>
</dbReference>
<dbReference type="FunFam" id="3.10.10.10:FF:000007">
    <property type="entry name" value="Retrovirus-related Pol polyprotein from transposon 17.6-like Protein"/>
    <property type="match status" value="1"/>
</dbReference>
<dbReference type="InterPro" id="IPR043502">
    <property type="entry name" value="DNA/RNA_pol_sf"/>
</dbReference>
<dbReference type="Proteomes" id="UP000274504">
    <property type="component" value="Unassembled WGS sequence"/>
</dbReference>
<dbReference type="SUPFAM" id="SSF56672">
    <property type="entry name" value="DNA/RNA polymerases"/>
    <property type="match status" value="1"/>
</dbReference>
<feature type="domain" description="Reverse transcriptase" evidence="10">
    <location>
        <begin position="273"/>
        <end position="470"/>
    </location>
</feature>
<evidence type="ECO:0000313" key="11">
    <source>
        <dbReference type="EMBL" id="VDL60841.1"/>
    </source>
</evidence>
<sequence length="801" mass="90602">MKLLAPGESFDTDFWKILYFKKLPSYIQPILVNGLKTEPVESLADMADNIIETVGPPRIEEIPHTSHLTPTKIKLPAAWEERLLKLEAKIDALTLQRTQLRSRPFNRRRRSQSRHAPKSRRCENKGNNICWYHCTYGSFGKRVSPAVVAETVSGHSSNRLFLQDRNSGTSYLIDSGAEISVLPSTPTNRSFSNHPLILAAANDSPIKTYGQKSVTLDLGLRRTFRWIFTIADVSKPIIGANFLCHFELLLDHRRKKLLDPLTSLHSKCSEYPCSTYSPITCIQSSESPFYSILKKFQDLINPVCCDKPVNHSVIHFIITYGNPVKARVRRLSPTRNLLIGVLVVITAHSIRNKKISKIDLVRAYNQIPMAETDVPKTAIATPLGLFEFLRMPFGLRNAAQTFQCFIDEVLHGLCFIFAYIDDILVASENEEEHNKHLEIVFERLNSHGLIINLSKSEIGQTTLSFLGHTLSAKGFRPTDEKVKKIQKFPQPKSLNKLQNPTLAYQDPEATLTLSTDASQVAIGAVREQRTGDIVRPLAFFSAKLTPTQTQYSTFGRELLAIYKAVKHSRYLLEGRQFTIFTNHKPLTSASRASSDHYSPREIRHLDYVQFTNDIRHVKGSDNIAADCLSRTDVEAVTKAVDFHSLSEAQKTDSELQEFRNRPTTLQLKDIPLHTTLGLIRYNVSTGIPRPFVPKAFRRQVFESLHNLSYPGKRATAKLITDRFVWPSCHKDIANWMKACQACQRAKVDKHTKAPLGTFPLPDSRFDHVHFDIVGPLPLSNDFSYLLTCVDAFLMRDLAAET</sequence>
<keyword evidence="3" id="KW-0808">Transferase</keyword>
<dbReference type="Gene3D" id="3.30.70.270">
    <property type="match status" value="1"/>
</dbReference>
<dbReference type="CDD" id="cd01647">
    <property type="entry name" value="RT_LTR"/>
    <property type="match status" value="1"/>
</dbReference>
<name>A0A0R3ST39_HYMDI</name>
<dbReference type="Gene3D" id="3.10.10.10">
    <property type="entry name" value="HIV Type 1 Reverse Transcriptase, subunit A, domain 1"/>
    <property type="match status" value="1"/>
</dbReference>
<dbReference type="InterPro" id="IPR050951">
    <property type="entry name" value="Retrovirus_Pol_polyprotein"/>
</dbReference>
<reference evidence="13" key="1">
    <citation type="submission" date="2017-02" db="UniProtKB">
        <authorList>
            <consortium name="WormBaseParasite"/>
        </authorList>
    </citation>
    <scope>IDENTIFICATION</scope>
</reference>
<dbReference type="GO" id="GO:0004519">
    <property type="term" value="F:endonuclease activity"/>
    <property type="evidence" value="ECO:0007669"/>
    <property type="project" value="UniProtKB-KW"/>
</dbReference>
<dbReference type="FunFam" id="3.30.70.270:FF:000003">
    <property type="entry name" value="Transposon Ty3-G Gag-Pol polyprotein"/>
    <property type="match status" value="1"/>
</dbReference>
<dbReference type="STRING" id="6216.A0A0R3ST39"/>
<dbReference type="EMBL" id="UYSG01011092">
    <property type="protein sequence ID" value="VDL60841.1"/>
    <property type="molecule type" value="Genomic_DNA"/>
</dbReference>
<dbReference type="InterPro" id="IPR000477">
    <property type="entry name" value="RT_dom"/>
</dbReference>
<keyword evidence="6" id="KW-0255">Endonuclease</keyword>
<evidence type="ECO:0000313" key="12">
    <source>
        <dbReference type="Proteomes" id="UP000274504"/>
    </source>
</evidence>
<dbReference type="OrthoDB" id="6139274at2759"/>
<dbReference type="InterPro" id="IPR043128">
    <property type="entry name" value="Rev_trsase/Diguanyl_cyclase"/>
</dbReference>
<keyword evidence="7" id="KW-0378">Hydrolase</keyword>
<evidence type="ECO:0000256" key="9">
    <source>
        <dbReference type="SAM" id="MobiDB-lite"/>
    </source>
</evidence>
<dbReference type="SUPFAM" id="SSF50630">
    <property type="entry name" value="Acid proteases"/>
    <property type="match status" value="1"/>
</dbReference>
<reference evidence="11 12" key="2">
    <citation type="submission" date="2018-11" db="EMBL/GenBank/DDBJ databases">
        <authorList>
            <consortium name="Pathogen Informatics"/>
        </authorList>
    </citation>
    <scope>NUCLEOTIDE SEQUENCE [LARGE SCALE GENOMIC DNA]</scope>
</reference>
<dbReference type="Gene3D" id="1.10.340.70">
    <property type="match status" value="1"/>
</dbReference>
<evidence type="ECO:0000256" key="3">
    <source>
        <dbReference type="ARBA" id="ARBA00022679"/>
    </source>
</evidence>
<accession>A0A0R3ST39</accession>